<evidence type="ECO:0008006" key="3">
    <source>
        <dbReference type="Google" id="ProtNLM"/>
    </source>
</evidence>
<organism evidence="1 2">
    <name type="scientific">Petrolisthes manimaculis</name>
    <dbReference type="NCBI Taxonomy" id="1843537"/>
    <lineage>
        <taxon>Eukaryota</taxon>
        <taxon>Metazoa</taxon>
        <taxon>Ecdysozoa</taxon>
        <taxon>Arthropoda</taxon>
        <taxon>Crustacea</taxon>
        <taxon>Multicrustacea</taxon>
        <taxon>Malacostraca</taxon>
        <taxon>Eumalacostraca</taxon>
        <taxon>Eucarida</taxon>
        <taxon>Decapoda</taxon>
        <taxon>Pleocyemata</taxon>
        <taxon>Anomura</taxon>
        <taxon>Galatheoidea</taxon>
        <taxon>Porcellanidae</taxon>
        <taxon>Petrolisthes</taxon>
    </lineage>
</organism>
<accession>A0AAE1PCT4</accession>
<dbReference type="AlphaFoldDB" id="A0AAE1PCT4"/>
<protein>
    <recommendedName>
        <fullName evidence="3">C2H2-type domain-containing protein</fullName>
    </recommendedName>
</protein>
<dbReference type="EMBL" id="JAWZYT010002181">
    <property type="protein sequence ID" value="KAK4306084.1"/>
    <property type="molecule type" value="Genomic_DNA"/>
</dbReference>
<dbReference type="Proteomes" id="UP001292094">
    <property type="component" value="Unassembled WGS sequence"/>
</dbReference>
<comment type="caution">
    <text evidence="1">The sequence shown here is derived from an EMBL/GenBank/DDBJ whole genome shotgun (WGS) entry which is preliminary data.</text>
</comment>
<gene>
    <name evidence="1" type="ORF">Pmani_022061</name>
</gene>
<sequence length="268" mass="30578">MDASEAERILKTFPEVAYKLSSRPQFEEALSVHLVLEFKGKGKPHYRCCLCGSYAYEEAMFFHLIGIVHTNNYIVTLCKVPNNVVLHKHIAYYRNIIIKSEGSGIDQMKTILPGATSQTRQSTTSQSYKSPRMPKLVSLSGMRSYTRALVATVPPSLESQSLVARYSDHCITKIDSKGATALSEVEESPQGIDPELQKAIIEFVEPVDVIKKEGTLWWKMWKQKLEECQNPDEKLKLEANFKYLDKAMAFFQKKVMPMIFKEMKKNIK</sequence>
<evidence type="ECO:0000313" key="2">
    <source>
        <dbReference type="Proteomes" id="UP001292094"/>
    </source>
</evidence>
<name>A0AAE1PCT4_9EUCA</name>
<reference evidence="1" key="1">
    <citation type="submission" date="2023-11" db="EMBL/GenBank/DDBJ databases">
        <title>Genome assemblies of two species of porcelain crab, Petrolisthes cinctipes and Petrolisthes manimaculis (Anomura: Porcellanidae).</title>
        <authorList>
            <person name="Angst P."/>
        </authorList>
    </citation>
    <scope>NUCLEOTIDE SEQUENCE</scope>
    <source>
        <strain evidence="1">PB745_02</strain>
        <tissue evidence="1">Gill</tissue>
    </source>
</reference>
<proteinExistence type="predicted"/>
<keyword evidence="2" id="KW-1185">Reference proteome</keyword>
<evidence type="ECO:0000313" key="1">
    <source>
        <dbReference type="EMBL" id="KAK4306084.1"/>
    </source>
</evidence>